<evidence type="ECO:0000256" key="1">
    <source>
        <dbReference type="ARBA" id="ARBA00006832"/>
    </source>
</evidence>
<feature type="domain" description="Vps72/YL1 C-terminal" evidence="3">
    <location>
        <begin position="421"/>
        <end position="450"/>
    </location>
</feature>
<dbReference type="EMBL" id="JADNYJ010000067">
    <property type="protein sequence ID" value="KAF8893187.1"/>
    <property type="molecule type" value="Genomic_DNA"/>
</dbReference>
<reference evidence="4" key="1">
    <citation type="submission" date="2020-11" db="EMBL/GenBank/DDBJ databases">
        <authorList>
            <consortium name="DOE Joint Genome Institute"/>
            <person name="Ahrendt S."/>
            <person name="Riley R."/>
            <person name="Andreopoulos W."/>
            <person name="LaButti K."/>
            <person name="Pangilinan J."/>
            <person name="Ruiz-duenas F.J."/>
            <person name="Barrasa J.M."/>
            <person name="Sanchez-Garcia M."/>
            <person name="Camarero S."/>
            <person name="Miyauchi S."/>
            <person name="Serrano A."/>
            <person name="Linde D."/>
            <person name="Babiker R."/>
            <person name="Drula E."/>
            <person name="Ayuso-Fernandez I."/>
            <person name="Pacheco R."/>
            <person name="Padilla G."/>
            <person name="Ferreira P."/>
            <person name="Barriuso J."/>
            <person name="Kellner H."/>
            <person name="Castanera R."/>
            <person name="Alfaro M."/>
            <person name="Ramirez L."/>
            <person name="Pisabarro A.G."/>
            <person name="Kuo A."/>
            <person name="Tritt A."/>
            <person name="Lipzen A."/>
            <person name="He G."/>
            <person name="Yan M."/>
            <person name="Ng V."/>
            <person name="Cullen D."/>
            <person name="Martin F."/>
            <person name="Rosso M.-N."/>
            <person name="Henrissat B."/>
            <person name="Hibbett D."/>
            <person name="Martinez A.T."/>
            <person name="Grigoriev I.V."/>
        </authorList>
    </citation>
    <scope>NUCLEOTIDE SEQUENCE</scope>
    <source>
        <strain evidence="4">AH 44721</strain>
    </source>
</reference>
<name>A0A9P5NLD3_GYMJU</name>
<dbReference type="InterPro" id="IPR046757">
    <property type="entry name" value="YL1_N"/>
</dbReference>
<evidence type="ECO:0000259" key="3">
    <source>
        <dbReference type="SMART" id="SM00993"/>
    </source>
</evidence>
<evidence type="ECO:0000313" key="5">
    <source>
        <dbReference type="Proteomes" id="UP000724874"/>
    </source>
</evidence>
<dbReference type="InterPro" id="IPR013272">
    <property type="entry name" value="Vps72/YL1_C"/>
</dbReference>
<evidence type="ECO:0000313" key="4">
    <source>
        <dbReference type="EMBL" id="KAF8893187.1"/>
    </source>
</evidence>
<gene>
    <name evidence="4" type="ORF">CPB84DRAFT_1816192</name>
</gene>
<accession>A0A9P5NLD3</accession>
<comment type="similarity">
    <text evidence="1">Belongs to the VPS72/YL1 family.</text>
</comment>
<dbReference type="PANTHER" id="PTHR13275">
    <property type="entry name" value="YL-1 PROTEIN TRANSCRIPTION FACTOR-LIKE 1"/>
    <property type="match status" value="1"/>
</dbReference>
<dbReference type="GO" id="GO:0005634">
    <property type="term" value="C:nucleus"/>
    <property type="evidence" value="ECO:0007669"/>
    <property type="project" value="TreeGrafter"/>
</dbReference>
<evidence type="ECO:0000256" key="2">
    <source>
        <dbReference type="SAM" id="MobiDB-lite"/>
    </source>
</evidence>
<comment type="caution">
    <text evidence="4">The sequence shown here is derived from an EMBL/GenBank/DDBJ whole genome shotgun (WGS) entry which is preliminary data.</text>
</comment>
<keyword evidence="5" id="KW-1185">Reference proteome</keyword>
<dbReference type="SMART" id="SM00993">
    <property type="entry name" value="YL1_C"/>
    <property type="match status" value="1"/>
</dbReference>
<protein>
    <submittedName>
        <fullName evidence="4">YL1 nuclear protein-domain-containing protein</fullName>
    </submittedName>
</protein>
<dbReference type="Proteomes" id="UP000724874">
    <property type="component" value="Unassembled WGS sequence"/>
</dbReference>
<proteinExistence type="inferred from homology"/>
<dbReference type="AlphaFoldDB" id="A0A9P5NLD3"/>
<feature type="region of interest" description="Disordered" evidence="2">
    <location>
        <begin position="1"/>
        <end position="20"/>
    </location>
</feature>
<dbReference type="Pfam" id="PF08265">
    <property type="entry name" value="YL1_C"/>
    <property type="match status" value="1"/>
</dbReference>
<organism evidence="4 5">
    <name type="scientific">Gymnopilus junonius</name>
    <name type="common">Spectacular rustgill mushroom</name>
    <name type="synonym">Gymnopilus spectabilis subsp. junonius</name>
    <dbReference type="NCBI Taxonomy" id="109634"/>
    <lineage>
        <taxon>Eukaryota</taxon>
        <taxon>Fungi</taxon>
        <taxon>Dikarya</taxon>
        <taxon>Basidiomycota</taxon>
        <taxon>Agaricomycotina</taxon>
        <taxon>Agaricomycetes</taxon>
        <taxon>Agaricomycetidae</taxon>
        <taxon>Agaricales</taxon>
        <taxon>Agaricineae</taxon>
        <taxon>Hymenogastraceae</taxon>
        <taxon>Gymnopilus</taxon>
    </lineage>
</organism>
<dbReference type="Pfam" id="PF05764">
    <property type="entry name" value="YL1"/>
    <property type="match status" value="1"/>
</dbReference>
<dbReference type="PANTHER" id="PTHR13275:SF4">
    <property type="entry name" value="VACUOLAR PROTEIN SORTING-ASSOCIATED PROTEIN 72 HOMOLOG"/>
    <property type="match status" value="1"/>
</dbReference>
<dbReference type="OrthoDB" id="78296at2759"/>
<sequence>MEEQHELLATRRSKRSTAGNRMEAALAEMALDDVVKDMEDDNDFVNDKGMRLYRLGMDEEEVTQIEAAVEAEAINEERRNRKAARSRLDKITAAAHQKHKSTFNPDIQLSSPADKLKMSKRRHTVLNTSATVTRIKQSEAKKASQPKKAKLEYKKYTQAELIAHALDTEEGNIIEHRDYLKNEDEKRKRARVVRTTTEGPLLRWVSRIEQNKVQITPPPPPQPPRTVAPLPPVTPFYRRSVYGLPGSLFTPTTSTYSGGTAMTNSGSAPSASSQIPTIFQHYQGYLNSASSPFPMWLPPSPSPALQQQTSQPQLTTLSTTTLTPFPSPQVQAVINAELPPPREPEYKMVTVMKNYVVHELAQQRGAPRPTWTQNMGAMSGDHVKWDEVKVYVGKNRPLGKSFFVTTHREVNLKDFTAHHKHTCPITGRQAHYLDPRSGVPYADSHAYKILTRLLAHEYIWSATAGCYLNYEKPPAADPYFDDFRKDRLTL</sequence>